<reference evidence="2 3" key="1">
    <citation type="journal article" date="2015" name="Genome Biol.">
        <title>Comparative genomics of Steinernema reveals deeply conserved gene regulatory networks.</title>
        <authorList>
            <person name="Dillman A.R."/>
            <person name="Macchietto M."/>
            <person name="Porter C.F."/>
            <person name="Rogers A."/>
            <person name="Williams B."/>
            <person name="Antoshechkin I."/>
            <person name="Lee M.M."/>
            <person name="Goodwin Z."/>
            <person name="Lu X."/>
            <person name="Lewis E.E."/>
            <person name="Goodrich-Blair H."/>
            <person name="Stock S.P."/>
            <person name="Adams B.J."/>
            <person name="Sternberg P.W."/>
            <person name="Mortazavi A."/>
        </authorList>
    </citation>
    <scope>NUCLEOTIDE SEQUENCE [LARGE SCALE GENOMIC DNA]</scope>
    <source>
        <strain evidence="2 3">ALL</strain>
    </source>
</reference>
<protein>
    <submittedName>
        <fullName evidence="2">Uncharacterized protein</fullName>
    </submittedName>
</protein>
<evidence type="ECO:0000256" key="1">
    <source>
        <dbReference type="SAM" id="SignalP"/>
    </source>
</evidence>
<feature type="chain" id="PRO_5020727574" evidence="1">
    <location>
        <begin position="21"/>
        <end position="93"/>
    </location>
</feature>
<feature type="signal peptide" evidence="1">
    <location>
        <begin position="1"/>
        <end position="20"/>
    </location>
</feature>
<dbReference type="EMBL" id="AZBU02000008">
    <property type="protein sequence ID" value="TKR68074.1"/>
    <property type="molecule type" value="Genomic_DNA"/>
</dbReference>
<comment type="caution">
    <text evidence="2">The sequence shown here is derived from an EMBL/GenBank/DDBJ whole genome shotgun (WGS) entry which is preliminary data.</text>
</comment>
<organism evidence="2 3">
    <name type="scientific">Steinernema carpocapsae</name>
    <name type="common">Entomopathogenic nematode</name>
    <dbReference type="NCBI Taxonomy" id="34508"/>
    <lineage>
        <taxon>Eukaryota</taxon>
        <taxon>Metazoa</taxon>
        <taxon>Ecdysozoa</taxon>
        <taxon>Nematoda</taxon>
        <taxon>Chromadorea</taxon>
        <taxon>Rhabditida</taxon>
        <taxon>Tylenchina</taxon>
        <taxon>Panagrolaimomorpha</taxon>
        <taxon>Strongyloidoidea</taxon>
        <taxon>Steinernematidae</taxon>
        <taxon>Steinernema</taxon>
    </lineage>
</organism>
<keyword evidence="1" id="KW-0732">Signal</keyword>
<evidence type="ECO:0000313" key="2">
    <source>
        <dbReference type="EMBL" id="TKR68074.1"/>
    </source>
</evidence>
<keyword evidence="3" id="KW-1185">Reference proteome</keyword>
<accession>A0A4U5MFT0</accession>
<proteinExistence type="predicted"/>
<evidence type="ECO:0000313" key="3">
    <source>
        <dbReference type="Proteomes" id="UP000298663"/>
    </source>
</evidence>
<dbReference type="Proteomes" id="UP000298663">
    <property type="component" value="Unassembled WGS sequence"/>
</dbReference>
<gene>
    <name evidence="2" type="ORF">L596_024116</name>
</gene>
<dbReference type="AlphaFoldDB" id="A0A4U5MFT0"/>
<name>A0A4U5MFT0_STECR</name>
<reference evidence="2 3" key="2">
    <citation type="journal article" date="2019" name="G3 (Bethesda)">
        <title>Hybrid Assembly of the Genome of the Entomopathogenic Nematode Steinernema carpocapsae Identifies the X-Chromosome.</title>
        <authorList>
            <person name="Serra L."/>
            <person name="Macchietto M."/>
            <person name="Macias-Munoz A."/>
            <person name="McGill C.J."/>
            <person name="Rodriguez I.M."/>
            <person name="Rodriguez B."/>
            <person name="Murad R."/>
            <person name="Mortazavi A."/>
        </authorList>
    </citation>
    <scope>NUCLEOTIDE SEQUENCE [LARGE SCALE GENOMIC DNA]</scope>
    <source>
        <strain evidence="2 3">ALL</strain>
    </source>
</reference>
<sequence length="93" mass="10476">MASVSVLVLLLLLSLATVSAYYTSWYEVAQGRSHAIGSPRNPLTIEDMMSGIKFRRSTAAQPPREAAQKRFHVKYVRGLNRQPALVRQRLYGE</sequence>